<dbReference type="Proteomes" id="UP000266385">
    <property type="component" value="Unassembled WGS sequence"/>
</dbReference>
<feature type="transmembrane region" description="Helical" evidence="1">
    <location>
        <begin position="123"/>
        <end position="141"/>
    </location>
</feature>
<name>A0A399RFS9_9PROT</name>
<evidence type="ECO:0000256" key="1">
    <source>
        <dbReference type="SAM" id="Phobius"/>
    </source>
</evidence>
<evidence type="ECO:0008006" key="4">
    <source>
        <dbReference type="Google" id="ProtNLM"/>
    </source>
</evidence>
<accession>A0A399RFS9</accession>
<feature type="transmembrane region" description="Helical" evidence="1">
    <location>
        <begin position="49"/>
        <end position="71"/>
    </location>
</feature>
<feature type="transmembrane region" description="Helical" evidence="1">
    <location>
        <begin position="92"/>
        <end position="111"/>
    </location>
</feature>
<sequence length="146" mass="16068">MLMTNTEKLSVRRRWLLILLGLSFAIWTLADLEVAEAYAADGHGWMALLGAAAGLVWVAGLLFFTFSFARSKLDPASKAALEDELVEQNRKTSFSISYSVLILLTVTFFLLSRMTELNAKDTVTVLLTAGIVTPMFTFAWLEGKGA</sequence>
<protein>
    <recommendedName>
        <fullName evidence="4">DUF2178 domain-containing protein</fullName>
    </recommendedName>
</protein>
<dbReference type="AlphaFoldDB" id="A0A399RFS9"/>
<keyword evidence="1" id="KW-0812">Transmembrane</keyword>
<evidence type="ECO:0000313" key="2">
    <source>
        <dbReference type="EMBL" id="RIJ29391.1"/>
    </source>
</evidence>
<gene>
    <name evidence="2" type="ORF">D1223_09790</name>
</gene>
<proteinExistence type="predicted"/>
<keyword evidence="1" id="KW-0472">Membrane</keyword>
<evidence type="ECO:0000313" key="3">
    <source>
        <dbReference type="Proteomes" id="UP000266385"/>
    </source>
</evidence>
<comment type="caution">
    <text evidence="2">The sequence shown here is derived from an EMBL/GenBank/DDBJ whole genome shotgun (WGS) entry which is preliminary data.</text>
</comment>
<keyword evidence="1" id="KW-1133">Transmembrane helix</keyword>
<reference evidence="2 3" key="1">
    <citation type="submission" date="2018-08" db="EMBL/GenBank/DDBJ databases">
        <title>Henriciella mobilis sp. nov., isolated from seawater.</title>
        <authorList>
            <person name="Cheng H."/>
            <person name="Wu Y.-H."/>
            <person name="Xu X.-W."/>
            <person name="Guo L.-L."/>
        </authorList>
    </citation>
    <scope>NUCLEOTIDE SEQUENCE [LARGE SCALE GENOMIC DNA]</scope>
    <source>
        <strain evidence="2 3">JN25</strain>
    </source>
</reference>
<keyword evidence="3" id="KW-1185">Reference proteome</keyword>
<organism evidence="2 3">
    <name type="scientific">Henriciella mobilis</name>
    <dbReference type="NCBI Taxonomy" id="2305467"/>
    <lineage>
        <taxon>Bacteria</taxon>
        <taxon>Pseudomonadati</taxon>
        <taxon>Pseudomonadota</taxon>
        <taxon>Alphaproteobacteria</taxon>
        <taxon>Hyphomonadales</taxon>
        <taxon>Hyphomonadaceae</taxon>
        <taxon>Henriciella</taxon>
    </lineage>
</organism>
<dbReference type="EMBL" id="QWFX01000011">
    <property type="protein sequence ID" value="RIJ29391.1"/>
    <property type="molecule type" value="Genomic_DNA"/>
</dbReference>